<feature type="transmembrane region" description="Helical" evidence="1">
    <location>
        <begin position="439"/>
        <end position="468"/>
    </location>
</feature>
<organism evidence="2 3">
    <name type="scientific">Phialocephala subalpina</name>
    <dbReference type="NCBI Taxonomy" id="576137"/>
    <lineage>
        <taxon>Eukaryota</taxon>
        <taxon>Fungi</taxon>
        <taxon>Dikarya</taxon>
        <taxon>Ascomycota</taxon>
        <taxon>Pezizomycotina</taxon>
        <taxon>Leotiomycetes</taxon>
        <taxon>Helotiales</taxon>
        <taxon>Mollisiaceae</taxon>
        <taxon>Phialocephala</taxon>
        <taxon>Phialocephala fortinii species complex</taxon>
    </lineage>
</organism>
<evidence type="ECO:0000313" key="3">
    <source>
        <dbReference type="Proteomes" id="UP000184330"/>
    </source>
</evidence>
<feature type="transmembrane region" description="Helical" evidence="1">
    <location>
        <begin position="319"/>
        <end position="343"/>
    </location>
</feature>
<keyword evidence="3" id="KW-1185">Reference proteome</keyword>
<dbReference type="Proteomes" id="UP000184330">
    <property type="component" value="Unassembled WGS sequence"/>
</dbReference>
<name>A0A1L7XP62_9HELO</name>
<dbReference type="AlphaFoldDB" id="A0A1L7XP62"/>
<reference evidence="2 3" key="1">
    <citation type="submission" date="2016-03" db="EMBL/GenBank/DDBJ databases">
        <authorList>
            <person name="Ploux O."/>
        </authorList>
    </citation>
    <scope>NUCLEOTIDE SEQUENCE [LARGE SCALE GENOMIC DNA]</scope>
    <source>
        <strain evidence="2 3">UAMH 11012</strain>
    </source>
</reference>
<evidence type="ECO:0000313" key="2">
    <source>
        <dbReference type="EMBL" id="CZR66808.1"/>
    </source>
</evidence>
<feature type="transmembrane region" description="Helical" evidence="1">
    <location>
        <begin position="480"/>
        <end position="500"/>
    </location>
</feature>
<keyword evidence="1" id="KW-1133">Transmembrane helix</keyword>
<sequence length="587" mass="65352">MATEEQLKKDDAHREPLEGVNSHEWFRTSPRAFSKDDFLIFVRVTIATFLASSVPLANASFSIARCCTLAARQDFQTYIADFWPWEVCNFNEAIDFSSNVTYPSIMRSMSWAKQYCNGTQYSSLNQWLQPLCAYISPYIGILLICPVGDVIEHHFAVFGSSKGLSWIEIVLNGVRDPLQEYMSILGDPASTTFGAFNEIWSDVQTMRRLHMKNPEDISWLHRRALWIAALAGVIRFTEQTSWHRDVLEAVDRPGELASENKVDVIRVVGKTDVSEGQKDDIAPFDTEIKTNISQFQHASTSKATDEVDKAIDMIIAARASFTGGVLIPVVLMLAVTAATFYGAYGSIGDKDTALALAYCVWYSWLLVVGVGGNCFASTLNTDLAKRAFGKVLNLGNHPVSVPLRDRYVNNQLWDSWADASTNDGSFGSNARSLKGDWRVWMWFCLGQFSGFCSVAFASACAAAIAWTTPTVGLGCRSFNFILYAVLSFAISYLHVLCSWLSIRARIHAGRNIALLVLRPVYWTLVFVNALTVVLGTLLHLVGVFRTCWCERLTWSDSALIELNSKTAQAVDNARSYRVQEVHSSEDG</sequence>
<evidence type="ECO:0000256" key="1">
    <source>
        <dbReference type="SAM" id="Phobius"/>
    </source>
</evidence>
<accession>A0A1L7XP62</accession>
<dbReference type="EMBL" id="FJOG01000039">
    <property type="protein sequence ID" value="CZR66808.1"/>
    <property type="molecule type" value="Genomic_DNA"/>
</dbReference>
<proteinExistence type="predicted"/>
<gene>
    <name evidence="2" type="ORF">PAC_16709</name>
</gene>
<feature type="transmembrane region" description="Helical" evidence="1">
    <location>
        <begin position="355"/>
        <end position="376"/>
    </location>
</feature>
<protein>
    <submittedName>
        <fullName evidence="2">Uncharacterized protein</fullName>
    </submittedName>
</protein>
<dbReference type="OrthoDB" id="5392263at2759"/>
<feature type="transmembrane region" description="Helical" evidence="1">
    <location>
        <begin position="520"/>
        <end position="541"/>
    </location>
</feature>
<keyword evidence="1" id="KW-0812">Transmembrane</keyword>
<keyword evidence="1" id="KW-0472">Membrane</keyword>